<dbReference type="InterPro" id="IPR000731">
    <property type="entry name" value="SSD"/>
</dbReference>
<dbReference type="FunFam" id="1.20.1640.10:FF:000013">
    <property type="entry name" value="PaTched Related family"/>
    <property type="match status" value="1"/>
</dbReference>
<reference evidence="11" key="1">
    <citation type="submission" date="2022-11" db="UniProtKB">
        <authorList>
            <consortium name="WormBaseParasite"/>
        </authorList>
    </citation>
    <scope>IDENTIFICATION</scope>
</reference>
<feature type="transmembrane region" description="Helical" evidence="8">
    <location>
        <begin position="466"/>
        <end position="487"/>
    </location>
</feature>
<feature type="transmembrane region" description="Helical" evidence="8">
    <location>
        <begin position="139"/>
        <end position="168"/>
    </location>
</feature>
<feature type="transmembrane region" description="Helical" evidence="8">
    <location>
        <begin position="24"/>
        <end position="47"/>
    </location>
</feature>
<evidence type="ECO:0000313" key="10">
    <source>
        <dbReference type="Proteomes" id="UP000887569"/>
    </source>
</evidence>
<keyword evidence="10" id="KW-1185">Reference proteome</keyword>
<dbReference type="InterPro" id="IPR001036">
    <property type="entry name" value="Acrflvin-R"/>
</dbReference>
<dbReference type="WBParaSite" id="PgR007_g048_t01">
    <property type="protein sequence ID" value="PgR007_g048_t01"/>
    <property type="gene ID" value="PgR007_g048"/>
</dbReference>
<evidence type="ECO:0000256" key="7">
    <source>
        <dbReference type="ARBA" id="ARBA00023180"/>
    </source>
</evidence>
<dbReference type="PROSITE" id="PS50156">
    <property type="entry name" value="SSD"/>
    <property type="match status" value="1"/>
</dbReference>
<dbReference type="Proteomes" id="UP000887569">
    <property type="component" value="Unplaced"/>
</dbReference>
<evidence type="ECO:0000256" key="4">
    <source>
        <dbReference type="ARBA" id="ARBA00022692"/>
    </source>
</evidence>
<accession>A0A915AFS2</accession>
<dbReference type="GO" id="GO:0018996">
    <property type="term" value="P:molting cycle, collagen and cuticulin-based cuticle"/>
    <property type="evidence" value="ECO:0007669"/>
    <property type="project" value="TreeGrafter"/>
</dbReference>
<dbReference type="InterPro" id="IPR003392">
    <property type="entry name" value="PTHD_SSD"/>
</dbReference>
<organism evidence="10 11">
    <name type="scientific">Parascaris univalens</name>
    <name type="common">Nematode worm</name>
    <dbReference type="NCBI Taxonomy" id="6257"/>
    <lineage>
        <taxon>Eukaryota</taxon>
        <taxon>Metazoa</taxon>
        <taxon>Ecdysozoa</taxon>
        <taxon>Nematoda</taxon>
        <taxon>Chromadorea</taxon>
        <taxon>Rhabditida</taxon>
        <taxon>Spirurina</taxon>
        <taxon>Ascaridomorpha</taxon>
        <taxon>Ascaridoidea</taxon>
        <taxon>Ascarididae</taxon>
        <taxon>Parascaris</taxon>
    </lineage>
</organism>
<dbReference type="GO" id="GO:0005886">
    <property type="term" value="C:plasma membrane"/>
    <property type="evidence" value="ECO:0007669"/>
    <property type="project" value="UniProtKB-SubCell"/>
</dbReference>
<evidence type="ECO:0000313" key="11">
    <source>
        <dbReference type="WBParaSite" id="PgR007_g048_t01"/>
    </source>
</evidence>
<evidence type="ECO:0000256" key="2">
    <source>
        <dbReference type="ARBA" id="ARBA00005585"/>
    </source>
</evidence>
<feature type="transmembrane region" description="Helical" evidence="8">
    <location>
        <begin position="531"/>
        <end position="556"/>
    </location>
</feature>
<sequence length="619" mass="68836">MCVFSSLTATINALLTSQMNFGKIVLAIAACICPFMACGTALGALFWMGVRFGSILCVTPFLVLAIGVDDAFLMINSWQRFNRRLKLFPQRDSQGQPKVTDVSKRIEAMLEDIGPSVTITTFTNVLAFGIGALTPTPEIRLFCIGNASAMIVDLIYQITFFGSLMAIVTRREVEKERKSLLDKTADENCSKPLGNSFRNALKSGMDKFCVIICNKCVSALVLALLGIYWTFSIYGTITMRAELRPEQLFTSDSDMIKVLHHRENFITPFYSVCYVFVTRPGNISSSADLRNLHNLVDDFEKLPRSLGRFSTKFWLRDYEQFLESSEDIAEDGNSNEATNRTVVATSARNANELLKFLEWPEFRFWKGFMHYHINERGEVVLDSFFFTTASHAPELNEWSQRAVLMQQWRSAADKHPDLGVGVYEDDAKFLDLIETMATQTIQSSVCTLICMVLVCLLFISQTSAVLIATFSIVSTCIGVLGILSLWGVDLDPIVMSAMIMSIGFSVDIPAHVTYHFYKTSGMTVHGRLQRCLAAIMIPILQAAFSTLLCVLSLLFVPIHMAVVFVKTMVLVVVIGLIHGLIVIPVLFNVISLLSPSRTLTASTKDGRQCQNIGADNTNL</sequence>
<feature type="transmembrane region" description="Helical" evidence="8">
    <location>
        <begin position="113"/>
        <end position="133"/>
    </location>
</feature>
<dbReference type="Gene3D" id="1.20.1640.10">
    <property type="entry name" value="Multidrug efflux transporter AcrB transmembrane domain"/>
    <property type="match status" value="2"/>
</dbReference>
<comment type="subcellular location">
    <subcellularLocation>
        <location evidence="1">Cell membrane</location>
        <topology evidence="1">Multi-pass membrane protein</topology>
    </subcellularLocation>
</comment>
<keyword evidence="4 8" id="KW-0812">Transmembrane</keyword>
<dbReference type="PRINTS" id="PR00702">
    <property type="entry name" value="ACRIFLAVINRP"/>
</dbReference>
<comment type="similarity">
    <text evidence="2">Belongs to the patched family.</text>
</comment>
<feature type="transmembrane region" description="Helical" evidence="8">
    <location>
        <begin position="493"/>
        <end position="510"/>
    </location>
</feature>
<dbReference type="PANTHER" id="PTHR10796">
    <property type="entry name" value="PATCHED-RELATED"/>
    <property type="match status" value="1"/>
</dbReference>
<evidence type="ECO:0000259" key="9">
    <source>
        <dbReference type="PROSITE" id="PS50156"/>
    </source>
</evidence>
<evidence type="ECO:0000256" key="8">
    <source>
        <dbReference type="SAM" id="Phobius"/>
    </source>
</evidence>
<dbReference type="AlphaFoldDB" id="A0A915AFS2"/>
<evidence type="ECO:0000256" key="6">
    <source>
        <dbReference type="ARBA" id="ARBA00023136"/>
    </source>
</evidence>
<dbReference type="GO" id="GO:0006897">
    <property type="term" value="P:endocytosis"/>
    <property type="evidence" value="ECO:0007669"/>
    <property type="project" value="TreeGrafter"/>
</dbReference>
<name>A0A915AFS2_PARUN</name>
<dbReference type="InterPro" id="IPR051697">
    <property type="entry name" value="Patched_domain-protein"/>
</dbReference>
<dbReference type="Pfam" id="PF02460">
    <property type="entry name" value="Patched"/>
    <property type="match status" value="1"/>
</dbReference>
<evidence type="ECO:0000256" key="5">
    <source>
        <dbReference type="ARBA" id="ARBA00022989"/>
    </source>
</evidence>
<keyword evidence="3" id="KW-1003">Cell membrane</keyword>
<evidence type="ECO:0000256" key="1">
    <source>
        <dbReference type="ARBA" id="ARBA00004651"/>
    </source>
</evidence>
<feature type="transmembrane region" description="Helical" evidence="8">
    <location>
        <begin position="208"/>
        <end position="231"/>
    </location>
</feature>
<evidence type="ECO:0000256" key="3">
    <source>
        <dbReference type="ARBA" id="ARBA00022475"/>
    </source>
</evidence>
<dbReference type="SUPFAM" id="SSF82866">
    <property type="entry name" value="Multidrug efflux transporter AcrB transmembrane domain"/>
    <property type="match status" value="2"/>
</dbReference>
<dbReference type="GO" id="GO:0022857">
    <property type="term" value="F:transmembrane transporter activity"/>
    <property type="evidence" value="ECO:0007669"/>
    <property type="project" value="InterPro"/>
</dbReference>
<feature type="domain" description="SSD" evidence="9">
    <location>
        <begin position="22"/>
        <end position="167"/>
    </location>
</feature>
<protein>
    <submittedName>
        <fullName evidence="11">SSD domain-containing protein</fullName>
    </submittedName>
</protein>
<proteinExistence type="inferred from homology"/>
<feature type="transmembrane region" description="Helical" evidence="8">
    <location>
        <begin position="568"/>
        <end position="590"/>
    </location>
</feature>
<dbReference type="GO" id="GO:0030659">
    <property type="term" value="C:cytoplasmic vesicle membrane"/>
    <property type="evidence" value="ECO:0007669"/>
    <property type="project" value="TreeGrafter"/>
</dbReference>
<dbReference type="PANTHER" id="PTHR10796:SF122">
    <property type="entry name" value="SSD DOMAIN-CONTAINING PROTEIN"/>
    <property type="match status" value="1"/>
</dbReference>
<keyword evidence="6 8" id="KW-0472">Membrane</keyword>
<keyword evidence="5 8" id="KW-1133">Transmembrane helix</keyword>
<feature type="transmembrane region" description="Helical" evidence="8">
    <location>
        <begin position="53"/>
        <end position="75"/>
    </location>
</feature>
<keyword evidence="7" id="KW-0325">Glycoprotein</keyword>
<feature type="transmembrane region" description="Helical" evidence="8">
    <location>
        <begin position="441"/>
        <end position="459"/>
    </location>
</feature>